<name>T1KTW0_TETUR</name>
<dbReference type="AlphaFoldDB" id="T1KTW0"/>
<dbReference type="EnsemblMetazoa" id="tetur21g01200.1">
    <property type="protein sequence ID" value="tetur21g01200.1"/>
    <property type="gene ID" value="tetur21g01200"/>
</dbReference>
<accession>T1KTW0</accession>
<protein>
    <submittedName>
        <fullName evidence="1">Uncharacterized protein</fullName>
    </submittedName>
</protein>
<keyword evidence="2" id="KW-1185">Reference proteome</keyword>
<sequence>MAFGYIGHILWRDRNQSFHPEDPLVVDNGLGADVKFTFIDVIPGVLKKPPAGFPAKRESIAYHSFSALVAACNEWLAKNTDWEVINCETILLFFKFEDNGWQLAPQDTCFHLDGDAHSSLMALSIMIKRMDVLNTNSLCLNKNTFAKRDKTRVIVTQLWIKRRDIDVINGGTNGNELGGNEANVANSSSETTHQTICYADFKPEKDDDDDTTRFEKLETVIDRANKSIREGNVKGTPITIETLYFPANSDWEIDPEATLHVFPGKCVSIIRLFYISGADNCTEQIGIRDFTPKLLTGGGLFKKPSFENLSGTMSRASDWLANNGSLEFKNAQCLEIKVKNYKHIETNSMSHSSDRGDYLRIFRVAYTKRPTDSVQDTPDSLRPDDSNTFSPRSIFLSSVIFTPADRETSLTQIKRKLHDWVDKAIKDIRFEGANPGSQKPRLLSAETVEIFCRQFSEEDIKGETENTFQYNRIGTINCFLFMAFRVYFDVGQVGRTFRSRSVASTASRKTDSCKVL</sequence>
<dbReference type="STRING" id="32264.T1KTW0"/>
<evidence type="ECO:0000313" key="2">
    <source>
        <dbReference type="Proteomes" id="UP000015104"/>
    </source>
</evidence>
<organism evidence="1 2">
    <name type="scientific">Tetranychus urticae</name>
    <name type="common">Two-spotted spider mite</name>
    <dbReference type="NCBI Taxonomy" id="32264"/>
    <lineage>
        <taxon>Eukaryota</taxon>
        <taxon>Metazoa</taxon>
        <taxon>Ecdysozoa</taxon>
        <taxon>Arthropoda</taxon>
        <taxon>Chelicerata</taxon>
        <taxon>Arachnida</taxon>
        <taxon>Acari</taxon>
        <taxon>Acariformes</taxon>
        <taxon>Trombidiformes</taxon>
        <taxon>Prostigmata</taxon>
        <taxon>Eleutherengona</taxon>
        <taxon>Raphignathae</taxon>
        <taxon>Tetranychoidea</taxon>
        <taxon>Tetranychidae</taxon>
        <taxon>Tetranychus</taxon>
    </lineage>
</organism>
<dbReference type="HOGENOM" id="CLU_1962377_0_0_1"/>
<reference evidence="2" key="1">
    <citation type="submission" date="2011-08" db="EMBL/GenBank/DDBJ databases">
        <authorList>
            <person name="Rombauts S."/>
        </authorList>
    </citation>
    <scope>NUCLEOTIDE SEQUENCE</scope>
    <source>
        <strain evidence="2">London</strain>
    </source>
</reference>
<reference evidence="1" key="2">
    <citation type="submission" date="2015-06" db="UniProtKB">
        <authorList>
            <consortium name="EnsemblMetazoa"/>
        </authorList>
    </citation>
    <scope>IDENTIFICATION</scope>
</reference>
<proteinExistence type="predicted"/>
<evidence type="ECO:0000313" key="1">
    <source>
        <dbReference type="EnsemblMetazoa" id="tetur21g01200.1"/>
    </source>
</evidence>
<dbReference type="EMBL" id="CAEY01000547">
    <property type="status" value="NOT_ANNOTATED_CDS"/>
    <property type="molecule type" value="Genomic_DNA"/>
</dbReference>
<dbReference type="Proteomes" id="UP000015104">
    <property type="component" value="Unassembled WGS sequence"/>
</dbReference>